<evidence type="ECO:0000256" key="3">
    <source>
        <dbReference type="ARBA" id="ARBA00022692"/>
    </source>
</evidence>
<reference evidence="10" key="1">
    <citation type="submission" date="2015-10" db="EMBL/GenBank/DDBJ databases">
        <title>Metagenome-Assembled Genomes uncover a global brackish microbiome.</title>
        <authorList>
            <person name="Hugerth L.W."/>
            <person name="Larsson J."/>
            <person name="Alneberg J."/>
            <person name="Lindh M.V."/>
            <person name="Legrand C."/>
            <person name="Pinhassi J."/>
            <person name="Andersson A."/>
        </authorList>
    </citation>
    <scope>NUCLEOTIDE SEQUENCE [LARGE SCALE GENOMIC DNA]</scope>
</reference>
<proteinExistence type="predicted"/>
<dbReference type="PROSITE" id="PS51202">
    <property type="entry name" value="RCK_C"/>
    <property type="match status" value="2"/>
</dbReference>
<feature type="transmembrane region" description="Helical" evidence="7">
    <location>
        <begin position="402"/>
        <end position="431"/>
    </location>
</feature>
<dbReference type="GO" id="GO:0006813">
    <property type="term" value="P:potassium ion transport"/>
    <property type="evidence" value="ECO:0007669"/>
    <property type="project" value="InterPro"/>
</dbReference>
<feature type="domain" description="RCK C-terminal" evidence="8">
    <location>
        <begin position="206"/>
        <end position="290"/>
    </location>
</feature>
<accession>A0A0R2PRR1</accession>
<feature type="transmembrane region" description="Helical" evidence="7">
    <location>
        <begin position="451"/>
        <end position="475"/>
    </location>
</feature>
<feature type="transmembrane region" description="Helical" evidence="7">
    <location>
        <begin position="92"/>
        <end position="117"/>
    </location>
</feature>
<keyword evidence="5 7" id="KW-1133">Transmembrane helix</keyword>
<feature type="transmembrane region" description="Helical" evidence="7">
    <location>
        <begin position="487"/>
        <end position="516"/>
    </location>
</feature>
<dbReference type="GO" id="GO:0008324">
    <property type="term" value="F:monoatomic cation transmembrane transporter activity"/>
    <property type="evidence" value="ECO:0007669"/>
    <property type="project" value="InterPro"/>
</dbReference>
<organism evidence="9 10">
    <name type="scientific">SAR86 cluster bacterium BACL1 MAG-120920-bin57</name>
    <dbReference type="NCBI Taxonomy" id="1655571"/>
    <lineage>
        <taxon>Bacteria</taxon>
        <taxon>Pseudomonadati</taxon>
        <taxon>Pseudomonadota</taxon>
        <taxon>Gammaproteobacteria</taxon>
        <taxon>SAR86 cluster</taxon>
    </lineage>
</organism>
<protein>
    <submittedName>
        <fullName evidence="9">Citrate transporter</fullName>
    </submittedName>
</protein>
<dbReference type="GO" id="GO:0005886">
    <property type="term" value="C:plasma membrane"/>
    <property type="evidence" value="ECO:0007669"/>
    <property type="project" value="TreeGrafter"/>
</dbReference>
<dbReference type="InterPro" id="IPR031312">
    <property type="entry name" value="Na/sul_symport_CS"/>
</dbReference>
<dbReference type="SUPFAM" id="SSF116726">
    <property type="entry name" value="TrkA C-terminal domain-like"/>
    <property type="match status" value="2"/>
</dbReference>
<feature type="transmembrane region" description="Helical" evidence="7">
    <location>
        <begin position="5"/>
        <end position="21"/>
    </location>
</feature>
<dbReference type="Gene3D" id="3.30.70.1450">
    <property type="entry name" value="Regulator of K+ conductance, C-terminal domain"/>
    <property type="match status" value="1"/>
</dbReference>
<feature type="transmembrane region" description="Helical" evidence="7">
    <location>
        <begin position="27"/>
        <end position="44"/>
    </location>
</feature>
<name>A0A0R2PRR1_9GAMM</name>
<evidence type="ECO:0000259" key="8">
    <source>
        <dbReference type="PROSITE" id="PS51202"/>
    </source>
</evidence>
<feature type="transmembrane region" description="Helical" evidence="7">
    <location>
        <begin position="567"/>
        <end position="587"/>
    </location>
</feature>
<feature type="transmembrane region" description="Helical" evidence="7">
    <location>
        <begin position="528"/>
        <end position="546"/>
    </location>
</feature>
<evidence type="ECO:0000256" key="7">
    <source>
        <dbReference type="SAM" id="Phobius"/>
    </source>
</evidence>
<feature type="transmembrane region" description="Helical" evidence="7">
    <location>
        <begin position="178"/>
        <end position="199"/>
    </location>
</feature>
<evidence type="ECO:0000313" key="10">
    <source>
        <dbReference type="Proteomes" id="UP000050874"/>
    </source>
</evidence>
<keyword evidence="3 7" id="KW-0812">Transmembrane</keyword>
<dbReference type="EMBL" id="LIAV01000083">
    <property type="protein sequence ID" value="KRO40629.1"/>
    <property type="molecule type" value="Genomic_DNA"/>
</dbReference>
<dbReference type="InterPro" id="IPR036721">
    <property type="entry name" value="RCK_C_sf"/>
</dbReference>
<dbReference type="PANTHER" id="PTHR43652">
    <property type="entry name" value="BASIC AMINO ACID ANTIPORTER YFCC-RELATED"/>
    <property type="match status" value="1"/>
</dbReference>
<feature type="transmembrane region" description="Helical" evidence="7">
    <location>
        <begin position="138"/>
        <end position="158"/>
    </location>
</feature>
<dbReference type="InterPro" id="IPR051679">
    <property type="entry name" value="DASS-Related_Transporters"/>
</dbReference>
<comment type="subcellular location">
    <subcellularLocation>
        <location evidence="1">Membrane</location>
        <topology evidence="1">Multi-pass membrane protein</topology>
    </subcellularLocation>
</comment>
<dbReference type="InterPro" id="IPR004680">
    <property type="entry name" value="Cit_transptr-like_dom"/>
</dbReference>
<keyword evidence="4" id="KW-0677">Repeat</keyword>
<evidence type="ECO:0000256" key="4">
    <source>
        <dbReference type="ARBA" id="ARBA00022737"/>
    </source>
</evidence>
<dbReference type="Pfam" id="PF03600">
    <property type="entry name" value="CitMHS"/>
    <property type="match status" value="1"/>
</dbReference>
<dbReference type="AlphaFoldDB" id="A0A0R2PRR1"/>
<dbReference type="Pfam" id="PF02080">
    <property type="entry name" value="TrkA_C"/>
    <property type="match status" value="1"/>
</dbReference>
<gene>
    <name evidence="9" type="ORF">ABR63_07335</name>
</gene>
<comment type="caution">
    <text evidence="9">The sequence shown here is derived from an EMBL/GenBank/DDBJ whole genome shotgun (WGS) entry which is preliminary data.</text>
</comment>
<keyword evidence="6 7" id="KW-0472">Membrane</keyword>
<dbReference type="Proteomes" id="UP000050874">
    <property type="component" value="Unassembled WGS sequence"/>
</dbReference>
<keyword evidence="2" id="KW-0813">Transport</keyword>
<dbReference type="PROSITE" id="PS01271">
    <property type="entry name" value="NA_SULFATE"/>
    <property type="match status" value="1"/>
</dbReference>
<evidence type="ECO:0000313" key="9">
    <source>
        <dbReference type="EMBL" id="KRO40629.1"/>
    </source>
</evidence>
<evidence type="ECO:0000256" key="1">
    <source>
        <dbReference type="ARBA" id="ARBA00004141"/>
    </source>
</evidence>
<evidence type="ECO:0000256" key="6">
    <source>
        <dbReference type="ARBA" id="ARBA00023136"/>
    </source>
</evidence>
<dbReference type="PANTHER" id="PTHR43652:SF2">
    <property type="entry name" value="BASIC AMINO ACID ANTIPORTER YFCC-RELATED"/>
    <property type="match status" value="1"/>
</dbReference>
<evidence type="ECO:0000256" key="2">
    <source>
        <dbReference type="ARBA" id="ARBA00022448"/>
    </source>
</evidence>
<evidence type="ECO:0000256" key="5">
    <source>
        <dbReference type="ARBA" id="ARBA00022989"/>
    </source>
</evidence>
<feature type="domain" description="RCK C-terminal" evidence="8">
    <location>
        <begin position="294"/>
        <end position="378"/>
    </location>
</feature>
<sequence length="588" mass="63928">MTDQTILAGTLIILMGLLIWGKWRYDAVTLLCLAALVLLGIVPANDAFSGFGHPAVVTVALVLLISKGLQEAGMVSLAGNLFSRLTLGENQFLIMIMVIAALLSSFMNNIGAMALLLPITLSVCQKMAWNPSKFLMPLAFASILGGMNTVIGTPPNIIIAQYREEYTGVSFNFFDYSLVGLAVSVLGILFISIIGYRLVKVRENTTEITRLIDLKNYLFEVTVREDSKAIGLRLSEIKKIAGPETEILGLVNETGAVSSVSMATKIQAGQILVIKTSPDDISSIQEALGFEIADNLNTIQESDLDEMEVMVTAGSRLIGRKHEFLKRLASEDLALLGLWRQGAKFRTRLAREAFKVGDVLLLGVRTKDDEGVKQKIKHLGLMPLMERELQTIPSRSRLFKSLVFFSLAIGLTAFNVVDIVVAFLLCVIAFISIKVLNGNLYRNIEWPVVVMLAAMIPVGQALETSGISLNIANFISTTTQGMDMPWLILMVLVITMFVSDIVNNAATAVIMAPIAANLAIQAGHPVDPFLMAVAVGASCAFLSPIGHQCNTLVMAPGNYKFGDYWRLGLPLECVIVAISIPMILFVWT</sequence>
<dbReference type="InterPro" id="IPR006037">
    <property type="entry name" value="RCK_C"/>
</dbReference>